<name>A0A5R8Y418_9BACT</name>
<evidence type="ECO:0000313" key="2">
    <source>
        <dbReference type="EMBL" id="TLP40849.1"/>
    </source>
</evidence>
<dbReference type="AlphaFoldDB" id="A0A5R8Y418"/>
<dbReference type="PANTHER" id="PTHR41247">
    <property type="entry name" value="HTH-TYPE TRANSCRIPTIONAL REPRESSOR YCNK"/>
    <property type="match status" value="1"/>
</dbReference>
<gene>
    <name evidence="2" type="ORF">FDK22_02195</name>
</gene>
<dbReference type="InterPro" id="IPR008719">
    <property type="entry name" value="N2O_reductase_NosL"/>
</dbReference>
<reference evidence="2 3" key="1">
    <citation type="submission" date="2019-05" db="EMBL/GenBank/DDBJ databases">
        <title>Arcobacter sp. nov., isolated from sea sediment.</title>
        <authorList>
            <person name="Kim W."/>
        </authorList>
    </citation>
    <scope>NUCLEOTIDE SEQUENCE [LARGE SCALE GENOMIC DNA]</scope>
    <source>
        <strain evidence="2 3">CAU 1517</strain>
    </source>
</reference>
<sequence length="162" mass="18663">MKKLSTIILSCMFGFIALNAEVTYSMNFDKETKSLVRKMYVYKNPAWVSKVVNKDSKEFYFVSPKSMFEFYFNPEKWEEANTKDSTKLKEIIVTDFKTHKVINARGAFYVYGSNKISPAGDDLPAFESYDDAESFAKSNNGKRIFSFKEMKKGLIELLNGDI</sequence>
<dbReference type="OrthoDB" id="5372743at2"/>
<dbReference type="Proteomes" id="UP000308901">
    <property type="component" value="Unassembled WGS sequence"/>
</dbReference>
<dbReference type="EMBL" id="VANU01000001">
    <property type="protein sequence ID" value="TLP40849.1"/>
    <property type="molecule type" value="Genomic_DNA"/>
</dbReference>
<evidence type="ECO:0008006" key="4">
    <source>
        <dbReference type="Google" id="ProtNLM"/>
    </source>
</evidence>
<evidence type="ECO:0000256" key="1">
    <source>
        <dbReference type="SAM" id="SignalP"/>
    </source>
</evidence>
<dbReference type="SUPFAM" id="SSF160387">
    <property type="entry name" value="NosL/MerB-like"/>
    <property type="match status" value="1"/>
</dbReference>
<protein>
    <recommendedName>
        <fullName evidence="4">NosL domain-containing protein</fullName>
    </recommendedName>
</protein>
<dbReference type="Gene3D" id="3.30.70.2050">
    <property type="match status" value="1"/>
</dbReference>
<comment type="caution">
    <text evidence="2">The sequence shown here is derived from an EMBL/GenBank/DDBJ whole genome shotgun (WGS) entry which is preliminary data.</text>
</comment>
<evidence type="ECO:0000313" key="3">
    <source>
        <dbReference type="Proteomes" id="UP000308901"/>
    </source>
</evidence>
<proteinExistence type="predicted"/>
<feature type="chain" id="PRO_5024311802" description="NosL domain-containing protein" evidence="1">
    <location>
        <begin position="21"/>
        <end position="162"/>
    </location>
</feature>
<dbReference type="PANTHER" id="PTHR41247:SF1">
    <property type="entry name" value="HTH-TYPE TRANSCRIPTIONAL REPRESSOR YCNK"/>
    <property type="match status" value="1"/>
</dbReference>
<accession>A0A5R8Y418</accession>
<keyword evidence="1" id="KW-0732">Signal</keyword>
<feature type="signal peptide" evidence="1">
    <location>
        <begin position="1"/>
        <end position="20"/>
    </location>
</feature>
<keyword evidence="3" id="KW-1185">Reference proteome</keyword>
<organism evidence="2 3">
    <name type="scientific">Arcobacter arenosus</name>
    <dbReference type="NCBI Taxonomy" id="2576037"/>
    <lineage>
        <taxon>Bacteria</taxon>
        <taxon>Pseudomonadati</taxon>
        <taxon>Campylobacterota</taxon>
        <taxon>Epsilonproteobacteria</taxon>
        <taxon>Campylobacterales</taxon>
        <taxon>Arcobacteraceae</taxon>
        <taxon>Arcobacter</taxon>
    </lineage>
</organism>
<dbReference type="RefSeq" id="WP_138151251.1">
    <property type="nucleotide sequence ID" value="NZ_CBDDKQ010000002.1"/>
</dbReference>
<dbReference type="Pfam" id="PF05573">
    <property type="entry name" value="NosL"/>
    <property type="match status" value="1"/>
</dbReference>